<protein>
    <submittedName>
        <fullName evidence="1">Uncharacterized protein</fullName>
    </submittedName>
</protein>
<gene>
    <name evidence="1" type="ORF">SPLIT_LOCUS4856</name>
</gene>
<sequence>MQSLHKCKITLLTLVQISVDNDSYLEKSLVKNLDIYVAADLRKTHTRLVIYVLLTELHTSSSLIFCNHPPLASAMYRPEFFAKCDYDAISFDIFIYQYFLYAIKTPVLVVYVSVLKTDCVGRSVILLDWFPFILYVEKLSYFLYKICLGFLCI</sequence>
<accession>A0A9P0I4X8</accession>
<dbReference type="Proteomes" id="UP001153321">
    <property type="component" value="Chromosome 2"/>
</dbReference>
<dbReference type="EMBL" id="LR824533">
    <property type="protein sequence ID" value="CAH1639499.1"/>
    <property type="molecule type" value="Genomic_DNA"/>
</dbReference>
<reference evidence="1" key="1">
    <citation type="submission" date="2022-02" db="EMBL/GenBank/DDBJ databases">
        <authorList>
            <person name="King R."/>
        </authorList>
    </citation>
    <scope>NUCLEOTIDE SEQUENCE</scope>
</reference>
<evidence type="ECO:0000313" key="1">
    <source>
        <dbReference type="EMBL" id="CAH1639499.1"/>
    </source>
</evidence>
<name>A0A9P0I4X8_SPOLI</name>
<keyword evidence="2" id="KW-1185">Reference proteome</keyword>
<proteinExistence type="predicted"/>
<organism evidence="1 2">
    <name type="scientific">Spodoptera littoralis</name>
    <name type="common">Egyptian cotton leafworm</name>
    <dbReference type="NCBI Taxonomy" id="7109"/>
    <lineage>
        <taxon>Eukaryota</taxon>
        <taxon>Metazoa</taxon>
        <taxon>Ecdysozoa</taxon>
        <taxon>Arthropoda</taxon>
        <taxon>Hexapoda</taxon>
        <taxon>Insecta</taxon>
        <taxon>Pterygota</taxon>
        <taxon>Neoptera</taxon>
        <taxon>Endopterygota</taxon>
        <taxon>Lepidoptera</taxon>
        <taxon>Glossata</taxon>
        <taxon>Ditrysia</taxon>
        <taxon>Noctuoidea</taxon>
        <taxon>Noctuidae</taxon>
        <taxon>Amphipyrinae</taxon>
        <taxon>Spodoptera</taxon>
    </lineage>
</organism>
<dbReference type="AlphaFoldDB" id="A0A9P0I4X8"/>
<evidence type="ECO:0000313" key="2">
    <source>
        <dbReference type="Proteomes" id="UP001153321"/>
    </source>
</evidence>